<dbReference type="SUPFAM" id="SSF53187">
    <property type="entry name" value="Zn-dependent exopeptidases"/>
    <property type="match status" value="1"/>
</dbReference>
<dbReference type="STRING" id="1298598.JCM21714_394"/>
<dbReference type="Gene3D" id="3.40.630.10">
    <property type="entry name" value="Zn peptidases"/>
    <property type="match status" value="1"/>
</dbReference>
<dbReference type="EMBL" id="BAVS01000001">
    <property type="protein sequence ID" value="GAE91445.1"/>
    <property type="molecule type" value="Genomic_DNA"/>
</dbReference>
<name>W4VDI4_9BACI</name>
<keyword evidence="2" id="KW-1185">Reference proteome</keyword>
<accession>W4VDI4</accession>
<organism evidence="1 2">
    <name type="scientific">Gracilibacillus boraciitolerans JCM 21714</name>
    <dbReference type="NCBI Taxonomy" id="1298598"/>
    <lineage>
        <taxon>Bacteria</taxon>
        <taxon>Bacillati</taxon>
        <taxon>Bacillota</taxon>
        <taxon>Bacilli</taxon>
        <taxon>Bacillales</taxon>
        <taxon>Bacillaceae</taxon>
        <taxon>Gracilibacillus</taxon>
    </lineage>
</organism>
<evidence type="ECO:0000313" key="1">
    <source>
        <dbReference type="EMBL" id="GAE91445.1"/>
    </source>
</evidence>
<protein>
    <submittedName>
        <fullName evidence="1">Acetylornithine deacetylase/Succinyl-diaminopimelate desuccinylase and related deacylases</fullName>
    </submittedName>
</protein>
<reference evidence="1 2" key="1">
    <citation type="journal article" date="2014" name="Genome Announc.">
        <title>Draft Genome Sequence of the Boron-Tolerant and Moderately Halotolerant Bacterium Gracilibacillus boraciitolerans JCM 21714T.</title>
        <authorList>
            <person name="Ahmed I."/>
            <person name="Oshima K."/>
            <person name="Suda W."/>
            <person name="Kitamura K."/>
            <person name="Iida T."/>
            <person name="Ohmori Y."/>
            <person name="Fujiwara T."/>
            <person name="Hattori M."/>
            <person name="Ohkuma M."/>
        </authorList>
    </citation>
    <scope>NUCLEOTIDE SEQUENCE [LARGE SCALE GENOMIC DNA]</scope>
    <source>
        <strain evidence="1 2">JCM 21714</strain>
    </source>
</reference>
<sequence length="76" mass="8926">MKTYLQNHQEQMLQLLEKLVNIDSGSHDKAGVDHVGTVMKTLYQEIGFDIKEVKQEEFGNHLIIQKNIQMRRNLLF</sequence>
<gene>
    <name evidence="1" type="ORF">JCM21714_394</name>
</gene>
<dbReference type="AlphaFoldDB" id="W4VDI4"/>
<proteinExistence type="predicted"/>
<evidence type="ECO:0000313" key="2">
    <source>
        <dbReference type="Proteomes" id="UP000019102"/>
    </source>
</evidence>
<comment type="caution">
    <text evidence="1">The sequence shown here is derived from an EMBL/GenBank/DDBJ whole genome shotgun (WGS) entry which is preliminary data.</text>
</comment>
<dbReference type="RefSeq" id="WP_369403381.1">
    <property type="nucleotide sequence ID" value="NZ_BAVS01000001.1"/>
</dbReference>
<dbReference type="Proteomes" id="UP000019102">
    <property type="component" value="Unassembled WGS sequence"/>
</dbReference>
<dbReference type="eggNOG" id="COG0624">
    <property type="taxonomic scope" value="Bacteria"/>
</dbReference>